<dbReference type="RefSeq" id="WP_322543911.1">
    <property type="nucleotide sequence ID" value="NZ_JAOBTT010000002.1"/>
</dbReference>
<sequence>MKEFEQSQFEVRLEWGAAAINAMAGSVDCVIIIDVMSFSTCVSLAVEKGARIYPYPWKTASADAYAQRRGAQVASSRSRFTGEGYSLSPTSIQHIQEGEDLVLPSPNGSSLSFQARNTNATVFSGCFRNLSATAALTGSFNRILFVPCGERWPDGSLRPCLEDYIAAGGIIAATGRDACSPEAEAAVAAWRACQLRKLEPLYHCSSAVELQQRGFSQDVALCLATDAASLGCQLYNEFYASAQA</sequence>
<evidence type="ECO:0000256" key="7">
    <source>
        <dbReference type="ARBA" id="ARBA00033711"/>
    </source>
</evidence>
<evidence type="ECO:0000256" key="5">
    <source>
        <dbReference type="ARBA" id="ARBA00022801"/>
    </source>
</evidence>
<evidence type="ECO:0000256" key="6">
    <source>
        <dbReference type="ARBA" id="ARBA00022842"/>
    </source>
</evidence>
<evidence type="ECO:0000313" key="8">
    <source>
        <dbReference type="EMBL" id="MDZ7280014.1"/>
    </source>
</evidence>
<evidence type="ECO:0000256" key="4">
    <source>
        <dbReference type="ARBA" id="ARBA00021948"/>
    </source>
</evidence>
<evidence type="ECO:0000313" key="9">
    <source>
        <dbReference type="Proteomes" id="UP001288620"/>
    </source>
</evidence>
<dbReference type="EMBL" id="JAOBTT010000002">
    <property type="protein sequence ID" value="MDZ7280014.1"/>
    <property type="molecule type" value="Genomic_DNA"/>
</dbReference>
<comment type="caution">
    <text evidence="8">The sequence shown here is derived from an EMBL/GenBank/DDBJ whole genome shotgun (WGS) entry which is preliminary data.</text>
</comment>
<comment type="cofactor">
    <cofactor evidence="1">
        <name>Mg(2+)</name>
        <dbReference type="ChEBI" id="CHEBI:18420"/>
    </cofactor>
</comment>
<keyword evidence="9" id="KW-1185">Reference proteome</keyword>
<proteinExistence type="inferred from homology"/>
<dbReference type="InterPro" id="IPR036702">
    <property type="entry name" value="ComB-like_sf"/>
</dbReference>
<keyword evidence="6" id="KW-0460">Magnesium</keyword>
<evidence type="ECO:0000256" key="2">
    <source>
        <dbReference type="ARBA" id="ARBA00009997"/>
    </source>
</evidence>
<dbReference type="Pfam" id="PF04029">
    <property type="entry name" value="2-ph_phosp"/>
    <property type="match status" value="1"/>
</dbReference>
<dbReference type="InterPro" id="IPR005238">
    <property type="entry name" value="ComB-like"/>
</dbReference>
<dbReference type="Gene3D" id="3.90.1560.10">
    <property type="entry name" value="ComB-like"/>
    <property type="match status" value="1"/>
</dbReference>
<evidence type="ECO:0000256" key="3">
    <source>
        <dbReference type="ARBA" id="ARBA00012953"/>
    </source>
</evidence>
<reference evidence="9" key="1">
    <citation type="submission" date="2023-07" db="EMBL/GenBank/DDBJ databases">
        <title>Structural and functional analysis of rice phyllospheric bacteria for their antimicrobial properties and defense elicitation against blast disease.</title>
        <authorList>
            <person name="Sahu K.P."/>
            <person name="Asharani P."/>
            <person name="Kumar M."/>
            <person name="Reddy B."/>
            <person name="Kumar A."/>
        </authorList>
    </citation>
    <scope>NUCLEOTIDE SEQUENCE [LARGE SCALE GENOMIC DNA]</scope>
    <source>
        <strain evidence="9">OsEp_Plm_30P10</strain>
    </source>
</reference>
<dbReference type="SUPFAM" id="SSF142823">
    <property type="entry name" value="ComB-like"/>
    <property type="match status" value="1"/>
</dbReference>
<name>A0ABU5LJA1_9GAMM</name>
<comment type="catalytic activity">
    <reaction evidence="7">
        <text>(2R)-O-phospho-3-sulfolactate + H2O = (2R)-3-sulfolactate + phosphate</text>
        <dbReference type="Rhea" id="RHEA:23416"/>
        <dbReference type="ChEBI" id="CHEBI:15377"/>
        <dbReference type="ChEBI" id="CHEBI:15597"/>
        <dbReference type="ChEBI" id="CHEBI:43474"/>
        <dbReference type="ChEBI" id="CHEBI:58738"/>
        <dbReference type="EC" id="3.1.3.71"/>
    </reaction>
</comment>
<comment type="similarity">
    <text evidence="2">Belongs to the ComB family.</text>
</comment>
<gene>
    <name evidence="8" type="ORF">N4G40_17320</name>
</gene>
<dbReference type="PANTHER" id="PTHR37311:SF1">
    <property type="entry name" value="2-PHOSPHOSULFOLACTATE PHOSPHATASE-RELATED"/>
    <property type="match status" value="1"/>
</dbReference>
<protein>
    <recommendedName>
        <fullName evidence="4">Probable 2-phosphosulfolactate phosphatase</fullName>
        <ecNumber evidence="3">3.1.3.71</ecNumber>
    </recommendedName>
</protein>
<organism evidence="8 9">
    <name type="scientific">Pantoea eucrina</name>
    <dbReference type="NCBI Taxonomy" id="472693"/>
    <lineage>
        <taxon>Bacteria</taxon>
        <taxon>Pseudomonadati</taxon>
        <taxon>Pseudomonadota</taxon>
        <taxon>Gammaproteobacteria</taxon>
        <taxon>Enterobacterales</taxon>
        <taxon>Erwiniaceae</taxon>
        <taxon>Pantoea</taxon>
    </lineage>
</organism>
<dbReference type="PANTHER" id="PTHR37311">
    <property type="entry name" value="2-PHOSPHOSULFOLACTATE PHOSPHATASE-RELATED"/>
    <property type="match status" value="1"/>
</dbReference>
<evidence type="ECO:0000256" key="1">
    <source>
        <dbReference type="ARBA" id="ARBA00001946"/>
    </source>
</evidence>
<keyword evidence="5" id="KW-0378">Hydrolase</keyword>
<accession>A0ABU5LJA1</accession>
<dbReference type="Proteomes" id="UP001288620">
    <property type="component" value="Unassembled WGS sequence"/>
</dbReference>
<dbReference type="EC" id="3.1.3.71" evidence="3"/>